<feature type="modified residue" description="N6-(pyridoxal phosphate)lysine" evidence="8">
    <location>
        <position position="47"/>
    </location>
</feature>
<gene>
    <name evidence="10" type="ORF">A3A52_03160</name>
</gene>
<evidence type="ECO:0000256" key="6">
    <source>
        <dbReference type="ARBA" id="ARBA00034138"/>
    </source>
</evidence>
<name>A0A1F8BJX8_9BACT</name>
<dbReference type="InterPro" id="IPR029066">
    <property type="entry name" value="PLP-binding_barrel"/>
</dbReference>
<dbReference type="FunFam" id="3.20.20.10:FF:000008">
    <property type="entry name" value="Ornithine decarboxylase"/>
    <property type="match status" value="1"/>
</dbReference>
<dbReference type="InterPro" id="IPR000183">
    <property type="entry name" value="Orn/DAP/Arg_de-COase"/>
</dbReference>
<dbReference type="InterPro" id="IPR022653">
    <property type="entry name" value="De-COase2_pyr-phos_BS"/>
</dbReference>
<dbReference type="GO" id="GO:0005737">
    <property type="term" value="C:cytoplasm"/>
    <property type="evidence" value="ECO:0007669"/>
    <property type="project" value="TreeGrafter"/>
</dbReference>
<evidence type="ECO:0000313" key="10">
    <source>
        <dbReference type="EMBL" id="OGM64270.1"/>
    </source>
</evidence>
<comment type="cofactor">
    <cofactor evidence="1 8">
        <name>pyridoxal 5'-phosphate</name>
        <dbReference type="ChEBI" id="CHEBI:597326"/>
    </cofactor>
</comment>
<dbReference type="GO" id="GO:0004586">
    <property type="term" value="F:ornithine decarboxylase activity"/>
    <property type="evidence" value="ECO:0007669"/>
    <property type="project" value="UniProtKB-EC"/>
</dbReference>
<dbReference type="InterPro" id="IPR022644">
    <property type="entry name" value="De-COase2_N"/>
</dbReference>
<dbReference type="EMBL" id="MGHE01000013">
    <property type="protein sequence ID" value="OGM64270.1"/>
    <property type="molecule type" value="Genomic_DNA"/>
</dbReference>
<evidence type="ECO:0000256" key="7">
    <source>
        <dbReference type="ARBA" id="ARBA00049127"/>
    </source>
</evidence>
<feature type="active site" description="Proton donor" evidence="8">
    <location>
        <position position="324"/>
    </location>
</feature>
<evidence type="ECO:0000256" key="8">
    <source>
        <dbReference type="PIRSR" id="PIRSR600183-50"/>
    </source>
</evidence>
<proteinExistence type="inferred from homology"/>
<dbReference type="PRINTS" id="PR01182">
    <property type="entry name" value="ORNDCRBXLASE"/>
</dbReference>
<evidence type="ECO:0000256" key="1">
    <source>
        <dbReference type="ARBA" id="ARBA00001933"/>
    </source>
</evidence>
<evidence type="ECO:0000256" key="2">
    <source>
        <dbReference type="ARBA" id="ARBA00008872"/>
    </source>
</evidence>
<dbReference type="InterPro" id="IPR009006">
    <property type="entry name" value="Ala_racemase/Decarboxylase_C"/>
</dbReference>
<evidence type="ECO:0000256" key="3">
    <source>
        <dbReference type="ARBA" id="ARBA00022898"/>
    </source>
</evidence>
<reference evidence="10 11" key="1">
    <citation type="journal article" date="2016" name="Nat. Commun.">
        <title>Thousands of microbial genomes shed light on interconnected biogeochemical processes in an aquifer system.</title>
        <authorList>
            <person name="Anantharaman K."/>
            <person name="Brown C.T."/>
            <person name="Hug L.A."/>
            <person name="Sharon I."/>
            <person name="Castelle C.J."/>
            <person name="Probst A.J."/>
            <person name="Thomas B.C."/>
            <person name="Singh A."/>
            <person name="Wilkins M.J."/>
            <person name="Karaoz U."/>
            <person name="Brodie E.L."/>
            <person name="Williams K.H."/>
            <person name="Hubbard S.S."/>
            <person name="Banfield J.F."/>
        </authorList>
    </citation>
    <scope>NUCLEOTIDE SEQUENCE [LARGE SCALE GENOMIC DNA]</scope>
</reference>
<comment type="caution">
    <text evidence="10">The sequence shown here is derived from an EMBL/GenBank/DDBJ whole genome shotgun (WGS) entry which is preliminary data.</text>
</comment>
<protein>
    <recommendedName>
        <fullName evidence="6">ornithine decarboxylase</fullName>
        <ecNumber evidence="6">4.1.1.17</ecNumber>
    </recommendedName>
</protein>
<sequence>MRLNKTFLEKLKKIKTPFIIYDLNRIRKNYEEIAKVFHGIDIYYAMKCNSHLKIINLLKDLGSGFEVASVNESIQLLKQNVSPTKIICMHPIKSPEFLKFLRKNNILVMAADSYEEVDKISKYAPGSKVVARIAVDNEGSEWKLTGKFGIDVTEFPRFLTYIKSKKLMEFGLTFHVGSQCTNPANWVRALNICDEIWKEAHNLGMNLKFLSIGGGLAVKYIKSVPGISRIGKLVTKEIQKKFKTGGFVTLTMEPGRAVVANSGVLVTQVIGKAKRGLTNWLYIDVGTYNGLIEAIETPDRKFYPIVVENNNRKQEVYNIGGPSCVSLDTPFEEVILPKLNIGERIYLLNTGGYTVMCAAPFNGFDIPKEYIYQELKL</sequence>
<keyword evidence="3 8" id="KW-0663">Pyridoxal phosphate</keyword>
<dbReference type="EC" id="4.1.1.17" evidence="6"/>
<dbReference type="Pfam" id="PF02784">
    <property type="entry name" value="Orn_Arg_deC_N"/>
    <property type="match status" value="1"/>
</dbReference>
<evidence type="ECO:0000256" key="5">
    <source>
        <dbReference type="ARBA" id="ARBA00034115"/>
    </source>
</evidence>
<evidence type="ECO:0000259" key="9">
    <source>
        <dbReference type="Pfam" id="PF02784"/>
    </source>
</evidence>
<dbReference type="PROSITE" id="PS00878">
    <property type="entry name" value="ODR_DC_2_1"/>
    <property type="match status" value="1"/>
</dbReference>
<dbReference type="CDD" id="cd00622">
    <property type="entry name" value="PLPDE_III_ODC"/>
    <property type="match status" value="1"/>
</dbReference>
<evidence type="ECO:0000313" key="11">
    <source>
        <dbReference type="Proteomes" id="UP000177060"/>
    </source>
</evidence>
<dbReference type="GO" id="GO:0033387">
    <property type="term" value="P:putrescine biosynthetic process from arginine, via ornithine"/>
    <property type="evidence" value="ECO:0007669"/>
    <property type="project" value="TreeGrafter"/>
</dbReference>
<dbReference type="SUPFAM" id="SSF51419">
    <property type="entry name" value="PLP-binding barrel"/>
    <property type="match status" value="1"/>
</dbReference>
<feature type="domain" description="Orn/DAP/Arg decarboxylase 2 N-terminal" evidence="9">
    <location>
        <begin position="24"/>
        <end position="260"/>
    </location>
</feature>
<dbReference type="InterPro" id="IPR002433">
    <property type="entry name" value="Orn_de-COase"/>
</dbReference>
<organism evidence="10 11">
    <name type="scientific">Candidatus Woesebacteria bacterium RIFCSPLOWO2_01_FULL_39_14</name>
    <dbReference type="NCBI Taxonomy" id="1802518"/>
    <lineage>
        <taxon>Bacteria</taxon>
        <taxon>Candidatus Woeseibacteriota</taxon>
    </lineage>
</organism>
<dbReference type="AlphaFoldDB" id="A0A1F8BJX8"/>
<dbReference type="Gene3D" id="3.20.20.10">
    <property type="entry name" value="Alanine racemase"/>
    <property type="match status" value="1"/>
</dbReference>
<keyword evidence="4" id="KW-0456">Lyase</keyword>
<comment type="pathway">
    <text evidence="5">Amine and polyamine biosynthesis; putrescine biosynthesis via L-ornithine pathway; putrescine from L-ornithine: step 1/1.</text>
</comment>
<dbReference type="PANTHER" id="PTHR11482:SF6">
    <property type="entry name" value="ORNITHINE DECARBOXYLASE 1-RELATED"/>
    <property type="match status" value="1"/>
</dbReference>
<evidence type="ECO:0000256" key="4">
    <source>
        <dbReference type="ARBA" id="ARBA00023239"/>
    </source>
</evidence>
<dbReference type="Gene3D" id="2.40.37.10">
    <property type="entry name" value="Lyase, Ornithine Decarboxylase, Chain A, domain 1"/>
    <property type="match status" value="1"/>
</dbReference>
<accession>A0A1F8BJX8</accession>
<dbReference type="PRINTS" id="PR01179">
    <property type="entry name" value="ODADCRBXLASE"/>
</dbReference>
<comment type="similarity">
    <text evidence="2">Belongs to the Orn/Lys/Arg decarboxylase class-II family.</text>
</comment>
<dbReference type="PANTHER" id="PTHR11482">
    <property type="entry name" value="ARGININE/DIAMINOPIMELATE/ORNITHINE DECARBOXYLASE"/>
    <property type="match status" value="1"/>
</dbReference>
<dbReference type="Proteomes" id="UP000177060">
    <property type="component" value="Unassembled WGS sequence"/>
</dbReference>
<comment type="catalytic activity">
    <reaction evidence="7">
        <text>L-ornithine + H(+) = putrescine + CO2</text>
        <dbReference type="Rhea" id="RHEA:22964"/>
        <dbReference type="ChEBI" id="CHEBI:15378"/>
        <dbReference type="ChEBI" id="CHEBI:16526"/>
        <dbReference type="ChEBI" id="CHEBI:46911"/>
        <dbReference type="ChEBI" id="CHEBI:326268"/>
        <dbReference type="EC" id="4.1.1.17"/>
    </reaction>
</comment>
<dbReference type="SUPFAM" id="SSF50621">
    <property type="entry name" value="Alanine racemase C-terminal domain-like"/>
    <property type="match status" value="1"/>
</dbReference>